<gene>
    <name evidence="2" type="ORF">G6321_00000715</name>
</gene>
<evidence type="ECO:0000313" key="2">
    <source>
        <dbReference type="EMBL" id="UGX89653.1"/>
    </source>
</evidence>
<name>A0A9X9YFE8_9BRAD</name>
<dbReference type="RefSeq" id="WP_210372374.1">
    <property type="nucleotide sequence ID" value="NZ_CP088278.1"/>
</dbReference>
<dbReference type="AlphaFoldDB" id="A0A9X9YFE8"/>
<accession>A0A9X9YFE8</accession>
<reference evidence="2 3" key="2">
    <citation type="journal article" date="2022" name="Int. J. Syst. Evol. Microbiol.">
        <title>Strains of Bradyrhizobium barranii sp. nov. associated with legumes native to Canada are symbionts of soybeans and belong to different subspecies (subsp. barranii subsp. nov. and subsp. apii subsp. nov.) and symbiovars (sv. glycinearum and sv. septentrionale).</title>
        <authorList>
            <person name="Bromfield E.S.P."/>
            <person name="Cloutier S."/>
            <person name="Wasai-Hara S."/>
            <person name="Minamisawa K."/>
        </authorList>
    </citation>
    <scope>NUCLEOTIDE SEQUENCE [LARGE SCALE GENOMIC DNA]</scope>
    <source>
        <strain evidence="3">323S2</strain>
        <plasmid evidence="2 3">pBb323S2a</plasmid>
    </source>
</reference>
<evidence type="ECO:0000259" key="1">
    <source>
        <dbReference type="Pfam" id="PF04471"/>
    </source>
</evidence>
<geneLocation type="plasmid" evidence="2 3">
    <name>pBb323S2a</name>
</geneLocation>
<dbReference type="GO" id="GO:0003677">
    <property type="term" value="F:DNA binding"/>
    <property type="evidence" value="ECO:0007669"/>
    <property type="project" value="InterPro"/>
</dbReference>
<organism evidence="2 3">
    <name type="scientific">Bradyrhizobium barranii subsp. barranii</name>
    <dbReference type="NCBI Taxonomy" id="2823807"/>
    <lineage>
        <taxon>Bacteria</taxon>
        <taxon>Pseudomonadati</taxon>
        <taxon>Pseudomonadota</taxon>
        <taxon>Alphaproteobacteria</taxon>
        <taxon>Hyphomicrobiales</taxon>
        <taxon>Nitrobacteraceae</taxon>
        <taxon>Bradyrhizobium</taxon>
        <taxon>Bradyrhizobium barranii</taxon>
    </lineage>
</organism>
<dbReference type="GO" id="GO:0004519">
    <property type="term" value="F:endonuclease activity"/>
    <property type="evidence" value="ECO:0007669"/>
    <property type="project" value="UniProtKB-KW"/>
</dbReference>
<dbReference type="Proteomes" id="UP000564836">
    <property type="component" value="Plasmid pBb323S2a"/>
</dbReference>
<dbReference type="SUPFAM" id="SSF52980">
    <property type="entry name" value="Restriction endonuclease-like"/>
    <property type="match status" value="1"/>
</dbReference>
<proteinExistence type="predicted"/>
<dbReference type="InterPro" id="IPR011335">
    <property type="entry name" value="Restrct_endonuc-II-like"/>
</dbReference>
<sequence length="131" mass="13757">MRGVTRQGGAGDHGADLIVEYGGGIPHPALRTQHICVVQAKSYEGSHLNTRAVRDIERAFAVYPTADRGLIVSTASSSTKELDDAVEKLRQSSGKQVQLLIGADVARFILQFGGPIFGEAATNANGIPADG</sequence>
<dbReference type="GO" id="GO:0009307">
    <property type="term" value="P:DNA restriction-modification system"/>
    <property type="evidence" value="ECO:0007669"/>
    <property type="project" value="InterPro"/>
</dbReference>
<keyword evidence="2" id="KW-0255">Endonuclease</keyword>
<keyword evidence="2" id="KW-0614">Plasmid</keyword>
<evidence type="ECO:0000313" key="3">
    <source>
        <dbReference type="Proteomes" id="UP000564836"/>
    </source>
</evidence>
<dbReference type="EMBL" id="CP088278">
    <property type="protein sequence ID" value="UGX89653.1"/>
    <property type="molecule type" value="Genomic_DNA"/>
</dbReference>
<dbReference type="InterPro" id="IPR011856">
    <property type="entry name" value="tRNA_endonuc-like_dom_sf"/>
</dbReference>
<feature type="domain" description="Restriction endonuclease type IV Mrr" evidence="1">
    <location>
        <begin position="4"/>
        <end position="108"/>
    </location>
</feature>
<dbReference type="InterPro" id="IPR007560">
    <property type="entry name" value="Restrct_endonuc_IV_Mrr"/>
</dbReference>
<keyword evidence="2" id="KW-0540">Nuclease</keyword>
<dbReference type="Pfam" id="PF04471">
    <property type="entry name" value="Mrr_cat"/>
    <property type="match status" value="1"/>
</dbReference>
<reference evidence="2 3" key="1">
    <citation type="journal article" date="2017" name="Syst. Appl. Microbiol.">
        <title>Soybeans inoculated with root zone soils of Canadian native legumes harbour diverse and novel Bradyrhizobium spp. that possess agricultural potential.</title>
        <authorList>
            <person name="Bromfield E.S.P."/>
            <person name="Cloutier S."/>
            <person name="Tambong J.T."/>
            <person name="Tran Thi T.V."/>
        </authorList>
    </citation>
    <scope>NUCLEOTIDE SEQUENCE [LARGE SCALE GENOMIC DNA]</scope>
    <source>
        <strain evidence="2 3">323S2</strain>
    </source>
</reference>
<protein>
    <submittedName>
        <fullName evidence="2">Restriction endonuclease</fullName>
    </submittedName>
</protein>
<keyword evidence="2" id="KW-0378">Hydrolase</keyword>
<dbReference type="Gene3D" id="3.40.1350.10">
    <property type="match status" value="1"/>
</dbReference>